<reference evidence="3 4" key="1">
    <citation type="submission" date="2015-01" db="EMBL/GenBank/DDBJ databases">
        <title>The Genome Sequence of Fonsecaea pedrosoi CBS 271.37.</title>
        <authorList>
            <consortium name="The Broad Institute Genomics Platform"/>
            <person name="Cuomo C."/>
            <person name="de Hoog S."/>
            <person name="Gorbushina A."/>
            <person name="Stielow B."/>
            <person name="Teixiera M."/>
            <person name="Abouelleil A."/>
            <person name="Chapman S.B."/>
            <person name="Priest M."/>
            <person name="Young S.K."/>
            <person name="Wortman J."/>
            <person name="Nusbaum C."/>
            <person name="Birren B."/>
        </authorList>
    </citation>
    <scope>NUCLEOTIDE SEQUENCE [LARGE SCALE GENOMIC DNA]</scope>
    <source>
        <strain evidence="3 4">CBS 271.37</strain>
    </source>
</reference>
<evidence type="ECO:0000313" key="4">
    <source>
        <dbReference type="Proteomes" id="UP000053029"/>
    </source>
</evidence>
<feature type="coiled-coil region" evidence="1">
    <location>
        <begin position="4"/>
        <end position="31"/>
    </location>
</feature>
<protein>
    <submittedName>
        <fullName evidence="3">Uncharacterized protein</fullName>
    </submittedName>
</protein>
<keyword evidence="1" id="KW-0175">Coiled coil</keyword>
<evidence type="ECO:0000256" key="1">
    <source>
        <dbReference type="SAM" id="Coils"/>
    </source>
</evidence>
<accession>A0A0D2EP85</accession>
<keyword evidence="4" id="KW-1185">Reference proteome</keyword>
<dbReference type="AlphaFoldDB" id="A0A0D2EP85"/>
<dbReference type="HOGENOM" id="CLU_068489_0_0_1"/>
<evidence type="ECO:0000313" key="3">
    <source>
        <dbReference type="EMBL" id="KIW76192.1"/>
    </source>
</evidence>
<feature type="compositionally biased region" description="Polar residues" evidence="2">
    <location>
        <begin position="132"/>
        <end position="141"/>
    </location>
</feature>
<gene>
    <name evidence="3" type="ORF">Z517_10938</name>
</gene>
<name>A0A0D2EP85_9EURO</name>
<feature type="compositionally biased region" description="Polar residues" evidence="2">
    <location>
        <begin position="95"/>
        <end position="110"/>
    </location>
</feature>
<dbReference type="OrthoDB" id="4160906at2759"/>
<evidence type="ECO:0000256" key="2">
    <source>
        <dbReference type="SAM" id="MobiDB-lite"/>
    </source>
</evidence>
<sequence length="281" mass="31444">MDNEDLINAELEELEIEQRQLDLDRRKLELRLRLARLYGRVETPVDGSQAKVKAEPVEDTNGVEGLGGESTNVPAPSDRIVKREAMNPPHLVEQGQATDQSSQLVPTPNRSPDAPHPSSQLRDFSKLPCSKPTVSSYTTPVTDRLISRGSPQSTPARYSQGGRFGLRTSSPHKRVRSPRSGGDDFVPAKKSSPPTKQVKELTKNKNTKGKGNKQSPKVDCLPEHHASALIRRYGERLVQRHRQPLRRHERQEAKEVVKAGSKIVDGLLEKKFNPRETARRK</sequence>
<dbReference type="Proteomes" id="UP000053029">
    <property type="component" value="Unassembled WGS sequence"/>
</dbReference>
<dbReference type="GeneID" id="25310428"/>
<dbReference type="RefSeq" id="XP_013280000.1">
    <property type="nucleotide sequence ID" value="XM_013424546.1"/>
</dbReference>
<dbReference type="VEuPathDB" id="FungiDB:Z517_10938"/>
<feature type="region of interest" description="Disordered" evidence="2">
    <location>
        <begin position="43"/>
        <end position="219"/>
    </location>
</feature>
<dbReference type="EMBL" id="KN846975">
    <property type="protein sequence ID" value="KIW76192.1"/>
    <property type="molecule type" value="Genomic_DNA"/>
</dbReference>
<proteinExistence type="predicted"/>
<organism evidence="3 4">
    <name type="scientific">Fonsecaea pedrosoi CBS 271.37</name>
    <dbReference type="NCBI Taxonomy" id="1442368"/>
    <lineage>
        <taxon>Eukaryota</taxon>
        <taxon>Fungi</taxon>
        <taxon>Dikarya</taxon>
        <taxon>Ascomycota</taxon>
        <taxon>Pezizomycotina</taxon>
        <taxon>Eurotiomycetes</taxon>
        <taxon>Chaetothyriomycetidae</taxon>
        <taxon>Chaetothyriales</taxon>
        <taxon>Herpotrichiellaceae</taxon>
        <taxon>Fonsecaea</taxon>
    </lineage>
</organism>